<evidence type="ECO:0000313" key="4">
    <source>
        <dbReference type="EMBL" id="ODV64145.1"/>
    </source>
</evidence>
<evidence type="ECO:0000259" key="3">
    <source>
        <dbReference type="PROSITE" id="PS50850"/>
    </source>
</evidence>
<keyword evidence="2" id="KW-0472">Membrane</keyword>
<feature type="transmembrane region" description="Helical" evidence="2">
    <location>
        <begin position="109"/>
        <end position="127"/>
    </location>
</feature>
<keyword evidence="2" id="KW-1133">Transmembrane helix</keyword>
<feature type="transmembrane region" description="Helical" evidence="2">
    <location>
        <begin position="79"/>
        <end position="97"/>
    </location>
</feature>
<feature type="non-terminal residue" evidence="4">
    <location>
        <position position="477"/>
    </location>
</feature>
<dbReference type="STRING" id="1344418.A0A1D2VRE6"/>
<feature type="domain" description="Major facilitator superfamily (MFS) profile" evidence="3">
    <location>
        <begin position="273"/>
        <end position="477"/>
    </location>
</feature>
<dbReference type="InterPro" id="IPR020846">
    <property type="entry name" value="MFS_dom"/>
</dbReference>
<dbReference type="Proteomes" id="UP000095038">
    <property type="component" value="Unassembled WGS sequence"/>
</dbReference>
<name>A0A1D2VRE6_9ASCO</name>
<feature type="transmembrane region" description="Helical" evidence="2">
    <location>
        <begin position="48"/>
        <end position="67"/>
    </location>
</feature>
<dbReference type="Pfam" id="PF07690">
    <property type="entry name" value="MFS_1"/>
    <property type="match status" value="2"/>
</dbReference>
<feature type="transmembrane region" description="Helical" evidence="2">
    <location>
        <begin position="274"/>
        <end position="299"/>
    </location>
</feature>
<evidence type="ECO:0000256" key="1">
    <source>
        <dbReference type="ARBA" id="ARBA00004141"/>
    </source>
</evidence>
<dbReference type="PROSITE" id="PS50850">
    <property type="entry name" value="MFS"/>
    <property type="match status" value="1"/>
</dbReference>
<keyword evidence="2" id="KW-0812">Transmembrane</keyword>
<gene>
    <name evidence="4" type="ORF">ASCRUDRAFT_27227</name>
</gene>
<dbReference type="RefSeq" id="XP_020050452.1">
    <property type="nucleotide sequence ID" value="XM_020189990.1"/>
</dbReference>
<dbReference type="InParanoid" id="A0A1D2VRE6"/>
<dbReference type="GO" id="GO:0016020">
    <property type="term" value="C:membrane"/>
    <property type="evidence" value="ECO:0007669"/>
    <property type="project" value="UniProtKB-SubCell"/>
</dbReference>
<feature type="transmembrane region" description="Helical" evidence="2">
    <location>
        <begin position="457"/>
        <end position="476"/>
    </location>
</feature>
<dbReference type="InterPro" id="IPR036259">
    <property type="entry name" value="MFS_trans_sf"/>
</dbReference>
<comment type="subcellular location">
    <subcellularLocation>
        <location evidence="1">Membrane</location>
        <topology evidence="1">Multi-pass membrane protein</topology>
    </subcellularLocation>
</comment>
<feature type="transmembrane region" description="Helical" evidence="2">
    <location>
        <begin position="394"/>
        <end position="414"/>
    </location>
</feature>
<feature type="transmembrane region" description="Helical" evidence="2">
    <location>
        <begin position="218"/>
        <end position="237"/>
    </location>
</feature>
<dbReference type="PANTHER" id="PTHR23524:SF1">
    <property type="entry name" value="MRH DOMAIN-CONTAINING PROTEIN-RELATED"/>
    <property type="match status" value="1"/>
</dbReference>
<dbReference type="SUPFAM" id="SSF103473">
    <property type="entry name" value="MFS general substrate transporter"/>
    <property type="match status" value="2"/>
</dbReference>
<dbReference type="InterPro" id="IPR011701">
    <property type="entry name" value="MFS"/>
</dbReference>
<keyword evidence="5" id="KW-1185">Reference proteome</keyword>
<dbReference type="OrthoDB" id="18110at2759"/>
<dbReference type="GeneID" id="30963626"/>
<feature type="transmembrane region" description="Helical" evidence="2">
    <location>
        <begin position="426"/>
        <end position="445"/>
    </location>
</feature>
<evidence type="ECO:0000313" key="5">
    <source>
        <dbReference type="Proteomes" id="UP000095038"/>
    </source>
</evidence>
<feature type="transmembrane region" description="Helical" evidence="2">
    <location>
        <begin position="178"/>
        <end position="198"/>
    </location>
</feature>
<organism evidence="4 5">
    <name type="scientific">Ascoidea rubescens DSM 1968</name>
    <dbReference type="NCBI Taxonomy" id="1344418"/>
    <lineage>
        <taxon>Eukaryota</taxon>
        <taxon>Fungi</taxon>
        <taxon>Dikarya</taxon>
        <taxon>Ascomycota</taxon>
        <taxon>Saccharomycotina</taxon>
        <taxon>Saccharomycetes</taxon>
        <taxon>Ascoideaceae</taxon>
        <taxon>Ascoidea</taxon>
    </lineage>
</organism>
<proteinExistence type="predicted"/>
<feature type="transmembrane region" description="Helical" evidence="2">
    <location>
        <begin position="369"/>
        <end position="388"/>
    </location>
</feature>
<protein>
    <submittedName>
        <fullName evidence="4">MFS general substrate transporter</fullName>
    </submittedName>
</protein>
<feature type="transmembrane region" description="Helical" evidence="2">
    <location>
        <begin position="335"/>
        <end position="357"/>
    </location>
</feature>
<dbReference type="PANTHER" id="PTHR23524">
    <property type="entry name" value="TRANSPORTER, PUTATIVE (AFU_ORTHOLOGUE AFUA_8G04850)-RELATED"/>
    <property type="match status" value="1"/>
</dbReference>
<dbReference type="Gene3D" id="1.20.1250.20">
    <property type="entry name" value="MFS general substrate transporter like domains"/>
    <property type="match status" value="2"/>
</dbReference>
<sequence>GQNEYTLTNAVGYFLSCFFSISFIVFLTSTQPFFLTDILGISNKIGNYIGTLTFADEILSIITSPLFGALSDKIGTRPITVFGLIIIGASFLTYTLAKNVYPDMLFLRLFFALGATACGSMITAMLTELTCSNFQLNNDNDEEEDIIINENDNYSINTSSSNITGNNDKDSNKRNGKLTSYVGIATGFGAIFSVVFFLTLPVKFGKHYPTGLALKYSYLTVGLIAIFVGIFLSFLLYKDNKKVGVNKKILQVLGNLNYFELLKMGFKAAKERKIALGYFGSFISRSSSIIIGSFLPLYVNDYFQREYDRNCSSISASTISIAGGNGDDNDYCRKAYVYSSMLIGISQLISLIVAPLFGILCDKFGRKNVMLVSSLFGFLGNFSISFIRKVEKNLVFLMVLVSFIGISHIGNIIGSMSLCTDKQRTFSGAISGVYTFCGGIGILIISKLGGYLSDHWIGSSFLILSVFNLLMVVLILI</sequence>
<feature type="non-terminal residue" evidence="4">
    <location>
        <position position="1"/>
    </location>
</feature>
<reference evidence="5" key="1">
    <citation type="submission" date="2016-05" db="EMBL/GenBank/DDBJ databases">
        <title>Comparative genomics of biotechnologically important yeasts.</title>
        <authorList>
            <consortium name="DOE Joint Genome Institute"/>
            <person name="Riley R."/>
            <person name="Haridas S."/>
            <person name="Wolfe K.H."/>
            <person name="Lopes M.R."/>
            <person name="Hittinger C.T."/>
            <person name="Goker M."/>
            <person name="Salamov A."/>
            <person name="Wisecaver J."/>
            <person name="Long T.M."/>
            <person name="Aerts A.L."/>
            <person name="Barry K."/>
            <person name="Choi C."/>
            <person name="Clum A."/>
            <person name="Coughlan A.Y."/>
            <person name="Deshpande S."/>
            <person name="Douglass A.P."/>
            <person name="Hanson S.J."/>
            <person name="Klenk H.-P."/>
            <person name="Labutti K."/>
            <person name="Lapidus A."/>
            <person name="Lindquist E."/>
            <person name="Lipzen A."/>
            <person name="Meier-Kolthoff J.P."/>
            <person name="Ohm R.A."/>
            <person name="Otillar R.P."/>
            <person name="Pangilinan J."/>
            <person name="Peng Y."/>
            <person name="Rokas A."/>
            <person name="Rosa C.A."/>
            <person name="Scheuner C."/>
            <person name="Sibirny A.A."/>
            <person name="Slot J.C."/>
            <person name="Stielow J.B."/>
            <person name="Sun H."/>
            <person name="Kurtzman C.P."/>
            <person name="Blackwell M."/>
            <person name="Grigoriev I.V."/>
            <person name="Jeffries T.W."/>
        </authorList>
    </citation>
    <scope>NUCLEOTIDE SEQUENCE [LARGE SCALE GENOMIC DNA]</scope>
    <source>
        <strain evidence="5">DSM 1968</strain>
    </source>
</reference>
<dbReference type="AlphaFoldDB" id="A0A1D2VRE6"/>
<dbReference type="EMBL" id="KV454475">
    <property type="protein sequence ID" value="ODV64145.1"/>
    <property type="molecule type" value="Genomic_DNA"/>
</dbReference>
<accession>A0A1D2VRE6</accession>
<feature type="transmembrane region" description="Helical" evidence="2">
    <location>
        <begin position="7"/>
        <end position="28"/>
    </location>
</feature>
<dbReference type="GO" id="GO:0022857">
    <property type="term" value="F:transmembrane transporter activity"/>
    <property type="evidence" value="ECO:0007669"/>
    <property type="project" value="InterPro"/>
</dbReference>
<evidence type="ECO:0000256" key="2">
    <source>
        <dbReference type="SAM" id="Phobius"/>
    </source>
</evidence>